<dbReference type="GO" id="GO:0020037">
    <property type="term" value="F:heme binding"/>
    <property type="evidence" value="ECO:0007669"/>
    <property type="project" value="InterPro"/>
</dbReference>
<dbReference type="PROSITE" id="PS51007">
    <property type="entry name" value="CYTC"/>
    <property type="match status" value="1"/>
</dbReference>
<evidence type="ECO:0000256" key="2">
    <source>
        <dbReference type="ARBA" id="ARBA00023004"/>
    </source>
</evidence>
<comment type="caution">
    <text evidence="6">The sequence shown here is derived from an EMBL/GenBank/DDBJ whole genome shotgun (WGS) entry which is preliminary data.</text>
</comment>
<accession>A0A7J5E3Z6</accession>
<dbReference type="GO" id="GO:0046872">
    <property type="term" value="F:metal ion binding"/>
    <property type="evidence" value="ECO:0007669"/>
    <property type="project" value="UniProtKB-KW"/>
</dbReference>
<reference evidence="6 7" key="1">
    <citation type="submission" date="2019-09" db="EMBL/GenBank/DDBJ databases">
        <title>Pimelobacter sp. isolated from Paulinella.</title>
        <authorList>
            <person name="Jeong S.E."/>
        </authorList>
    </citation>
    <scope>NUCLEOTIDE SEQUENCE [LARGE SCALE GENOMIC DNA]</scope>
    <source>
        <strain evidence="6 7">Pch-N</strain>
    </source>
</reference>
<dbReference type="EMBL" id="WBVM01000001">
    <property type="protein sequence ID" value="KAB2812787.1"/>
    <property type="molecule type" value="Genomic_DNA"/>
</dbReference>
<name>A0A7J5E3Z6_NOCSI</name>
<dbReference type="AlphaFoldDB" id="A0A7J5E3Z6"/>
<keyword evidence="6" id="KW-0547">Nucleotide-binding</keyword>
<dbReference type="GO" id="GO:0005524">
    <property type="term" value="F:ATP binding"/>
    <property type="evidence" value="ECO:0007669"/>
    <property type="project" value="UniProtKB-KW"/>
</dbReference>
<dbReference type="PANTHER" id="PTHR34301:SF8">
    <property type="entry name" value="ATPASE DOMAIN-CONTAINING PROTEIN"/>
    <property type="match status" value="1"/>
</dbReference>
<evidence type="ECO:0000259" key="5">
    <source>
        <dbReference type="PROSITE" id="PS51007"/>
    </source>
</evidence>
<keyword evidence="2 3" id="KW-0408">Iron</keyword>
<proteinExistence type="predicted"/>
<keyword evidence="3" id="KW-0349">Heme</keyword>
<dbReference type="InterPro" id="IPR027417">
    <property type="entry name" value="P-loop_NTPase"/>
</dbReference>
<dbReference type="InterPro" id="IPR009056">
    <property type="entry name" value="Cyt_c-like_dom"/>
</dbReference>
<keyword evidence="1 3" id="KW-0479">Metal-binding</keyword>
<keyword evidence="6" id="KW-0067">ATP-binding</keyword>
<evidence type="ECO:0000256" key="1">
    <source>
        <dbReference type="ARBA" id="ARBA00022723"/>
    </source>
</evidence>
<evidence type="ECO:0000256" key="4">
    <source>
        <dbReference type="SAM" id="MobiDB-lite"/>
    </source>
</evidence>
<feature type="domain" description="Cytochrome c" evidence="5">
    <location>
        <begin position="166"/>
        <end position="332"/>
    </location>
</feature>
<dbReference type="InterPro" id="IPR041664">
    <property type="entry name" value="AAA_16"/>
</dbReference>
<dbReference type="PANTHER" id="PTHR34301">
    <property type="entry name" value="DNA-BINDING PROTEIN-RELATED"/>
    <property type="match status" value="1"/>
</dbReference>
<evidence type="ECO:0000256" key="3">
    <source>
        <dbReference type="PROSITE-ProRule" id="PRU00433"/>
    </source>
</evidence>
<dbReference type="GO" id="GO:0009055">
    <property type="term" value="F:electron transfer activity"/>
    <property type="evidence" value="ECO:0007669"/>
    <property type="project" value="InterPro"/>
</dbReference>
<dbReference type="RefSeq" id="WP_151580121.1">
    <property type="nucleotide sequence ID" value="NZ_WBVM01000001.1"/>
</dbReference>
<protein>
    <submittedName>
        <fullName evidence="6">ATP-binding protein</fullName>
    </submittedName>
</protein>
<evidence type="ECO:0000313" key="7">
    <source>
        <dbReference type="Proteomes" id="UP000449906"/>
    </source>
</evidence>
<dbReference type="Pfam" id="PF13191">
    <property type="entry name" value="AAA_16"/>
    <property type="match status" value="1"/>
</dbReference>
<dbReference type="Proteomes" id="UP000449906">
    <property type="component" value="Unassembled WGS sequence"/>
</dbReference>
<dbReference type="SUPFAM" id="SSF52540">
    <property type="entry name" value="P-loop containing nucleoside triphosphate hydrolases"/>
    <property type="match status" value="1"/>
</dbReference>
<organism evidence="6 7">
    <name type="scientific">Nocardioides simplex</name>
    <name type="common">Arthrobacter simplex</name>
    <dbReference type="NCBI Taxonomy" id="2045"/>
    <lineage>
        <taxon>Bacteria</taxon>
        <taxon>Bacillati</taxon>
        <taxon>Actinomycetota</taxon>
        <taxon>Actinomycetes</taxon>
        <taxon>Propionibacteriales</taxon>
        <taxon>Nocardioidaceae</taxon>
        <taxon>Pimelobacter</taxon>
    </lineage>
</organism>
<dbReference type="Gene3D" id="3.40.50.300">
    <property type="entry name" value="P-loop containing nucleotide triphosphate hydrolases"/>
    <property type="match status" value="1"/>
</dbReference>
<sequence>MDPIRNPYAPGAGQRPPELAGRDEQLAAFDVVLERVARGRPERSLVLTGLRGVGKTVLLNALRSAAVRKGWGTGKLEARPDQSLRRPLSSALHQAVRELGHPEQGEAEHVLGVIRSFAQREAGADAKLRDKWSPGIAAPAVRGRADSGDVEIDLVELLTDVGGLAADVGKGVAVFIDEMQDLGADDVSALCAACHELSQNGLPVIVVGAGLPHLPAVLSASKSYSERLFSYQRIDRLSREAADRALVAPAEEEEATFTADALAAMYDATRGYPYFIQAYGRSVWDLAPRTPITVDDIAVAGPEAEAELAVGFFGSRYERATPAERDYLRAMADAAVAASDDGVDDPVGSVATADVAAVLGKKPQSLSPARDSLLKKGLIYSGERGRIAFTVPHFGRYLRTQA</sequence>
<feature type="region of interest" description="Disordered" evidence="4">
    <location>
        <begin position="1"/>
        <end position="20"/>
    </location>
</feature>
<gene>
    <name evidence="6" type="ORF">F9L07_13720</name>
</gene>
<evidence type="ECO:0000313" key="6">
    <source>
        <dbReference type="EMBL" id="KAB2812787.1"/>
    </source>
</evidence>